<evidence type="ECO:0000313" key="4">
    <source>
        <dbReference type="Proteomes" id="UP000800235"/>
    </source>
</evidence>
<feature type="domain" description="Large ribosomal subunit protein mL59" evidence="2">
    <location>
        <begin position="19"/>
        <end position="172"/>
    </location>
</feature>
<feature type="region of interest" description="Disordered" evidence="1">
    <location>
        <begin position="32"/>
        <end position="53"/>
    </location>
</feature>
<dbReference type="OrthoDB" id="18529at2759"/>
<dbReference type="PANTHER" id="PTHR28041:SF1">
    <property type="entry name" value="LARGE RIBOSOMAL SUBUNIT PROTEIN ML59"/>
    <property type="match status" value="1"/>
</dbReference>
<dbReference type="Pfam" id="PF18126">
    <property type="entry name" value="Mitoc_mL59"/>
    <property type="match status" value="1"/>
</dbReference>
<organism evidence="3 4">
    <name type="scientific">Tothia fuscella</name>
    <dbReference type="NCBI Taxonomy" id="1048955"/>
    <lineage>
        <taxon>Eukaryota</taxon>
        <taxon>Fungi</taxon>
        <taxon>Dikarya</taxon>
        <taxon>Ascomycota</taxon>
        <taxon>Pezizomycotina</taxon>
        <taxon>Dothideomycetes</taxon>
        <taxon>Pleosporomycetidae</taxon>
        <taxon>Venturiales</taxon>
        <taxon>Cylindrosympodiaceae</taxon>
        <taxon>Tothia</taxon>
    </lineage>
</organism>
<proteinExistence type="predicted"/>
<dbReference type="PANTHER" id="PTHR28041">
    <property type="entry name" value="54S RIBOSOMAL PROTEIN L25, MITOCHONDRIAL"/>
    <property type="match status" value="1"/>
</dbReference>
<evidence type="ECO:0000259" key="2">
    <source>
        <dbReference type="Pfam" id="PF18126"/>
    </source>
</evidence>
<evidence type="ECO:0000256" key="1">
    <source>
        <dbReference type="SAM" id="MobiDB-lite"/>
    </source>
</evidence>
<dbReference type="InterPro" id="IPR037507">
    <property type="entry name" value="Ribosomal_mL59"/>
</dbReference>
<comment type="caution">
    <text evidence="3">The sequence shown here is derived from an EMBL/GenBank/DDBJ whole genome shotgun (WGS) entry which is preliminary data.</text>
</comment>
<protein>
    <recommendedName>
        <fullName evidence="2">Large ribosomal subunit protein mL59 domain-containing protein</fullName>
    </recommendedName>
</protein>
<evidence type="ECO:0000313" key="3">
    <source>
        <dbReference type="EMBL" id="KAF2434992.1"/>
    </source>
</evidence>
<dbReference type="Proteomes" id="UP000800235">
    <property type="component" value="Unassembled WGS sequence"/>
</dbReference>
<gene>
    <name evidence="3" type="ORF">EJ08DRAFT_626273</name>
</gene>
<name>A0A9P4U3J2_9PEZI</name>
<dbReference type="AlphaFoldDB" id="A0A9P4U3J2"/>
<dbReference type="GO" id="GO:0003735">
    <property type="term" value="F:structural constituent of ribosome"/>
    <property type="evidence" value="ECO:0007669"/>
    <property type="project" value="InterPro"/>
</dbReference>
<reference evidence="3" key="1">
    <citation type="journal article" date="2020" name="Stud. Mycol.">
        <title>101 Dothideomycetes genomes: a test case for predicting lifestyles and emergence of pathogens.</title>
        <authorList>
            <person name="Haridas S."/>
            <person name="Albert R."/>
            <person name="Binder M."/>
            <person name="Bloem J."/>
            <person name="Labutti K."/>
            <person name="Salamov A."/>
            <person name="Andreopoulos B."/>
            <person name="Baker S."/>
            <person name="Barry K."/>
            <person name="Bills G."/>
            <person name="Bluhm B."/>
            <person name="Cannon C."/>
            <person name="Castanera R."/>
            <person name="Culley D."/>
            <person name="Daum C."/>
            <person name="Ezra D."/>
            <person name="Gonzalez J."/>
            <person name="Henrissat B."/>
            <person name="Kuo A."/>
            <person name="Liang C."/>
            <person name="Lipzen A."/>
            <person name="Lutzoni F."/>
            <person name="Magnuson J."/>
            <person name="Mondo S."/>
            <person name="Nolan M."/>
            <person name="Ohm R."/>
            <person name="Pangilinan J."/>
            <person name="Park H.-J."/>
            <person name="Ramirez L."/>
            <person name="Alfaro M."/>
            <person name="Sun H."/>
            <person name="Tritt A."/>
            <person name="Yoshinaga Y."/>
            <person name="Zwiers L.-H."/>
            <person name="Turgeon B."/>
            <person name="Goodwin S."/>
            <person name="Spatafora J."/>
            <person name="Crous P."/>
            <person name="Grigoriev I."/>
        </authorList>
    </citation>
    <scope>NUCLEOTIDE SEQUENCE</scope>
    <source>
        <strain evidence="3">CBS 130266</strain>
    </source>
</reference>
<dbReference type="EMBL" id="MU007014">
    <property type="protein sequence ID" value="KAF2434992.1"/>
    <property type="molecule type" value="Genomic_DNA"/>
</dbReference>
<dbReference type="GO" id="GO:0005762">
    <property type="term" value="C:mitochondrial large ribosomal subunit"/>
    <property type="evidence" value="ECO:0007669"/>
    <property type="project" value="InterPro"/>
</dbReference>
<accession>A0A9P4U3J2</accession>
<keyword evidence="4" id="KW-1185">Reference proteome</keyword>
<dbReference type="InterPro" id="IPR040922">
    <property type="entry name" value="Ribosomal_mL59_dom"/>
</dbReference>
<sequence length="184" mass="21461">MAQLSNPDTLVKVAKTLPPRLLEFFRRFPPTNDYATGPQRPTLPPPSESPSLTPATDILKASIVWTDPTFNPFQPWKNPITGRWRGAMYGLRRQADIVNMARRYGVEELLPHSAKLGWVKEEKREQHGLRVKGTGERQRVKGKEWERTQKGRLEKRREAMLKMPEMIQTWKERGHGRGWKKWPK</sequence>